<dbReference type="SUPFAM" id="SSF55729">
    <property type="entry name" value="Acyl-CoA N-acyltransferases (Nat)"/>
    <property type="match status" value="1"/>
</dbReference>
<evidence type="ECO:0000313" key="4">
    <source>
        <dbReference type="Proteomes" id="UP000028926"/>
    </source>
</evidence>
<dbReference type="InterPro" id="IPR051531">
    <property type="entry name" value="N-acetyltransferase"/>
</dbReference>
<feature type="signal peptide" evidence="1">
    <location>
        <begin position="1"/>
        <end position="25"/>
    </location>
</feature>
<dbReference type="STRING" id="91604.ID47_01155"/>
<dbReference type="OrthoDB" id="5358891at2"/>
<gene>
    <name evidence="3" type="ORF">ID47_01155</name>
</gene>
<feature type="domain" description="N-acetyltransferase" evidence="2">
    <location>
        <begin position="42"/>
        <end position="208"/>
    </location>
</feature>
<evidence type="ECO:0000259" key="2">
    <source>
        <dbReference type="Pfam" id="PF13302"/>
    </source>
</evidence>
<dbReference type="KEGG" id="paca:ID47_01155"/>
<dbReference type="AlphaFoldDB" id="A0A077AVG3"/>
<dbReference type="RefSeq" id="WP_038462917.1">
    <property type="nucleotide sequence ID" value="NZ_CP008941.1"/>
</dbReference>
<evidence type="ECO:0000313" key="3">
    <source>
        <dbReference type="EMBL" id="AIK95643.1"/>
    </source>
</evidence>
<feature type="chain" id="PRO_5001717304" description="N-acetyltransferase domain-containing protein" evidence="1">
    <location>
        <begin position="26"/>
        <end position="272"/>
    </location>
</feature>
<dbReference type="InterPro" id="IPR000182">
    <property type="entry name" value="GNAT_dom"/>
</dbReference>
<proteinExistence type="predicted"/>
<keyword evidence="1" id="KW-0732">Signal</keyword>
<dbReference type="PANTHER" id="PTHR43792:SF16">
    <property type="entry name" value="N-ACETYLTRANSFERASE DOMAIN-CONTAINING PROTEIN"/>
    <property type="match status" value="1"/>
</dbReference>
<dbReference type="EMBL" id="CP008941">
    <property type="protein sequence ID" value="AIK95643.1"/>
    <property type="molecule type" value="Genomic_DNA"/>
</dbReference>
<dbReference type="Pfam" id="PF13302">
    <property type="entry name" value="Acetyltransf_3"/>
    <property type="match status" value="1"/>
</dbReference>
<reference evidence="3 4" key="1">
    <citation type="submission" date="2014-07" db="EMBL/GenBank/DDBJ databases">
        <title>Comparative genomic insights into amoeba endosymbionts belonging to the families of Holosporaceae and Candidatus Midichloriaceae within Rickettsiales.</title>
        <authorList>
            <person name="Wang Z."/>
            <person name="Wu M."/>
        </authorList>
    </citation>
    <scope>NUCLEOTIDE SEQUENCE [LARGE SCALE GENOMIC DNA]</scope>
    <source>
        <strain evidence="3">PRA3</strain>
    </source>
</reference>
<name>A0A077AVG3_9PROT</name>
<protein>
    <recommendedName>
        <fullName evidence="2">N-acetyltransferase domain-containing protein</fullName>
    </recommendedName>
</protein>
<dbReference type="HOGENOM" id="CLU_1021908_0_0_5"/>
<dbReference type="InterPro" id="IPR016181">
    <property type="entry name" value="Acyl_CoA_acyltransferase"/>
</dbReference>
<keyword evidence="4" id="KW-1185">Reference proteome</keyword>
<organism evidence="3 4">
    <name type="scientific">Candidatus Odyssella acanthamoebae</name>
    <dbReference type="NCBI Taxonomy" id="91604"/>
    <lineage>
        <taxon>Bacteria</taxon>
        <taxon>Pseudomonadati</taxon>
        <taxon>Pseudomonadota</taxon>
        <taxon>Alphaproteobacteria</taxon>
        <taxon>Holosporales</taxon>
        <taxon>Candidatus Paracaedibacteraceae</taxon>
        <taxon>Candidatus Odyssella</taxon>
    </lineage>
</organism>
<dbReference type="PANTHER" id="PTHR43792">
    <property type="entry name" value="GNAT FAMILY, PUTATIVE (AFU_ORTHOLOGUE AFUA_3G00765)-RELATED-RELATED"/>
    <property type="match status" value="1"/>
</dbReference>
<accession>A0A077AVG3</accession>
<evidence type="ECO:0000256" key="1">
    <source>
        <dbReference type="SAM" id="SignalP"/>
    </source>
</evidence>
<dbReference type="GO" id="GO:0016747">
    <property type="term" value="F:acyltransferase activity, transferring groups other than amino-acyl groups"/>
    <property type="evidence" value="ECO:0007669"/>
    <property type="project" value="InterPro"/>
</dbReference>
<dbReference type="Gene3D" id="3.40.630.30">
    <property type="match status" value="1"/>
</dbReference>
<sequence length="272" mass="31854">MYKNKKFLTTFALIALISSSYGSQAEKEELLSRPNSFETKNLIIAPTHVEDIDRIYEMHYDHYALEFMDKNPEEFKKKCPYHPENSNYHGKKQEYTAQVRAYQEKEAHEKSKFTDYSIFLKKAGEASFLGHYKLTLGTPYVNCRKNEPFIDIMMSAQKRGRGYGTEAQQAITQEVIEVLLQSEKWERFNAEILAENEASWKLHEKCGWRSYEEVNIFNTVKYYIYQYPPKTCEEEVEGLSENGIVKSDHISLKEMEDFMRSYRNASSRSGIG</sequence>
<dbReference type="Proteomes" id="UP000028926">
    <property type="component" value="Chromosome"/>
</dbReference>